<dbReference type="EMBL" id="AATCLQ010000051">
    <property type="protein sequence ID" value="EFJ6484052.1"/>
    <property type="molecule type" value="Genomic_DNA"/>
</dbReference>
<organism evidence="3 14">
    <name type="scientific">Escherichia coli</name>
    <dbReference type="NCBI Taxonomy" id="562"/>
    <lineage>
        <taxon>Bacteria</taxon>
        <taxon>Pseudomonadati</taxon>
        <taxon>Pseudomonadota</taxon>
        <taxon>Gammaproteobacteria</taxon>
        <taxon>Enterobacterales</taxon>
        <taxon>Enterobacteriaceae</taxon>
        <taxon>Escherichia</taxon>
    </lineage>
</organism>
<dbReference type="EMBL" id="RRNI01000006">
    <property type="protein sequence ID" value="TJH23282.1"/>
    <property type="molecule type" value="Genomic_DNA"/>
</dbReference>
<dbReference type="EMBL" id="AASSGK010000026">
    <property type="protein sequence ID" value="EFG2162526.1"/>
    <property type="molecule type" value="Genomic_DNA"/>
</dbReference>
<evidence type="ECO:0000313" key="1">
    <source>
        <dbReference type="EMBL" id="EFF8957175.1"/>
    </source>
</evidence>
<dbReference type="Proteomes" id="UP000534332">
    <property type="component" value="Unassembled WGS sequence"/>
</dbReference>
<dbReference type="EMBL" id="AASRHK010000158">
    <property type="protein sequence ID" value="EFF8957175.1"/>
    <property type="molecule type" value="Genomic_DNA"/>
</dbReference>
<evidence type="ECO:0000313" key="5">
    <source>
        <dbReference type="EMBL" id="MBL6237067.1"/>
    </source>
</evidence>
<dbReference type="Proteomes" id="UP000615017">
    <property type="component" value="Unassembled WGS sequence"/>
</dbReference>
<evidence type="ECO:0000313" key="8">
    <source>
        <dbReference type="EMBL" id="TJH23282.1"/>
    </source>
</evidence>
<dbReference type="RefSeq" id="WP_000882415.1">
    <property type="nucleotide sequence ID" value="NZ_AP024130.1"/>
</dbReference>
<accession>A0A085NWX0</accession>
<reference evidence="7 9" key="1">
    <citation type="submission" date="2016-11" db="EMBL/GenBank/DDBJ databases">
        <title>Draft genome sequences of five Shigatoxin-producing Escherichia coli isolates harboring the new recently described Subtilase cytotoxin allelic variant subAB2-3.</title>
        <authorList>
            <person name="Tasara T."/>
            <person name="Fierz L."/>
            <person name="Klumpp J."/>
            <person name="Schmidt H."/>
            <person name="Stephan R."/>
        </authorList>
    </citation>
    <scope>NUCLEOTIDE SEQUENCE [LARGE SCALE GENOMIC DNA]</scope>
    <source>
        <strain evidence="7 9">453</strain>
    </source>
</reference>
<dbReference type="EMBL" id="JAWPMK010000001">
    <property type="protein sequence ID" value="MDW9350057.1"/>
    <property type="molecule type" value="Genomic_DNA"/>
</dbReference>
<dbReference type="AlphaFoldDB" id="A0A085NWX0"/>
<evidence type="ECO:0000313" key="14">
    <source>
        <dbReference type="Proteomes" id="UP000711811"/>
    </source>
</evidence>
<dbReference type="EMBL" id="JAETYZ010000051">
    <property type="protein sequence ID" value="MBL6237067.1"/>
    <property type="molecule type" value="Genomic_DNA"/>
</dbReference>
<dbReference type="Proteomes" id="UP000186595">
    <property type="component" value="Unassembled WGS sequence"/>
</dbReference>
<evidence type="ECO:0000313" key="2">
    <source>
        <dbReference type="EMBL" id="EFG2162526.1"/>
    </source>
</evidence>
<sequence>MLCLKYPEPEVVSAVHPAGSVFVLPPQGAPGISCTTRDNLERLRGHLAAQLGRVECIRCQPQRVGLNSSVAVMLEGQQGQYVHILLTVSGHESWPSEEEYIHPRWYISVTDAADLFYLLLWLGEG</sequence>
<dbReference type="EMBL" id="JAETYU010000024">
    <property type="protein sequence ID" value="MBL6205126.1"/>
    <property type="molecule type" value="Genomic_DNA"/>
</dbReference>
<protein>
    <submittedName>
        <fullName evidence="3">Acetyltransferase</fullName>
    </submittedName>
</protein>
<evidence type="ECO:0000313" key="9">
    <source>
        <dbReference type="Proteomes" id="UP000186595"/>
    </source>
</evidence>
<evidence type="ECO:0000313" key="7">
    <source>
        <dbReference type="EMBL" id="OKB72499.1"/>
    </source>
</evidence>
<dbReference type="Proteomes" id="UP000711811">
    <property type="component" value="Unassembled WGS sequence"/>
</dbReference>
<dbReference type="Proteomes" id="UP000655659">
    <property type="component" value="Unassembled WGS sequence"/>
</dbReference>
<gene>
    <name evidence="3" type="ORF">A2J79_004467</name>
    <name evidence="7" type="ORF">BMT50_06800</name>
    <name evidence="2" type="ORF">BRV02_003632</name>
    <name evidence="1" type="ORF">BTB68_005278</name>
    <name evidence="8" type="ORF">C9160_07410</name>
    <name evidence="5" type="ORF">JNA65_24735</name>
    <name evidence="4" type="ORF">JNA68_18285</name>
    <name evidence="6" type="ORF">R8G00_10595</name>
</gene>
<evidence type="ECO:0000313" key="4">
    <source>
        <dbReference type="EMBL" id="MBL6205126.1"/>
    </source>
</evidence>
<reference evidence="1 11" key="4">
    <citation type="submission" date="2020-02" db="EMBL/GenBank/DDBJ databases">
        <authorList>
            <consortium name="PulseNet: The National Subtyping Network for Foodborne Disease Surveillance"/>
            <person name="Tarr C.L."/>
            <person name="Trees E."/>
            <person name="Katz L.S."/>
            <person name="Carleton-Romer H.A."/>
            <person name="Stroika S."/>
            <person name="Kucerova Z."/>
            <person name="Roache K.F."/>
            <person name="Sabol A.L."/>
            <person name="Besser J."/>
            <person name="Gerner-Smidt P."/>
        </authorList>
    </citation>
    <scope>NUCLEOTIDE SEQUENCE [LARGE SCALE GENOMIC DNA]</scope>
    <source>
        <strain evidence="1 11">PNUSAE005278</strain>
    </source>
</reference>
<name>A0A085NWX0_ECOLX</name>
<reference evidence="8 10" key="2">
    <citation type="submission" date="2018-12" db="EMBL/GenBank/DDBJ databases">
        <title>Food and Water Safety Consortium.</title>
        <authorList>
            <person name="Tyson S."/>
            <person name="Peterson C.-L."/>
            <person name="Olson A."/>
            <person name="Tyler S."/>
            <person name="Cabral J."/>
            <person name="Lynch T."/>
            <person name="Knox N."/>
            <person name="Van Domselaar G."/>
            <person name="Graham M."/>
        </authorList>
    </citation>
    <scope>NUCLEOTIDE SEQUENCE [LARGE SCALE GENOMIC DNA]</scope>
    <source>
        <strain evidence="8 10">FWSEC0384</strain>
    </source>
</reference>
<evidence type="ECO:0000313" key="6">
    <source>
        <dbReference type="EMBL" id="MDW9350057.1"/>
    </source>
</evidence>
<dbReference type="Proteomes" id="UP000306700">
    <property type="component" value="Unassembled WGS sequence"/>
</dbReference>
<evidence type="ECO:0000313" key="10">
    <source>
        <dbReference type="Proteomes" id="UP000306700"/>
    </source>
</evidence>
<evidence type="ECO:0000313" key="13">
    <source>
        <dbReference type="Proteomes" id="UP000615017"/>
    </source>
</evidence>
<dbReference type="Proteomes" id="UP001271591">
    <property type="component" value="Unassembled WGS sequence"/>
</dbReference>
<proteinExistence type="predicted"/>
<dbReference type="EMBL" id="MPGR01000001">
    <property type="protein sequence ID" value="OKB72499.1"/>
    <property type="molecule type" value="Genomic_DNA"/>
</dbReference>
<dbReference type="Proteomes" id="UP000524010">
    <property type="component" value="Unassembled WGS sequence"/>
</dbReference>
<evidence type="ECO:0000313" key="3">
    <source>
        <dbReference type="EMBL" id="EFJ6484052.1"/>
    </source>
</evidence>
<reference evidence="4 13" key="5">
    <citation type="submission" date="2021-01" db="EMBL/GenBank/DDBJ databases">
        <title>Genomes of Escherichia coli STEC strains from raw meat-based diets for companion animals.</title>
        <authorList>
            <person name="Stevens M.J.A."/>
            <person name="Stephan R."/>
        </authorList>
    </citation>
    <scope>NUCLEOTIDE SEQUENCE [LARGE SCALE GENOMIC DNA]</scope>
    <source>
        <strain evidence="4">ATC7-7</strain>
        <strain evidence="5 13">LSC1-58</strain>
    </source>
</reference>
<reference evidence="3 12" key="3">
    <citation type="submission" date="2020-02" db="EMBL/GenBank/DDBJ databases">
        <authorList>
            <person name="Ashton P.M."/>
            <person name="Dallman T."/>
            <person name="Nair S."/>
            <person name="De Pinna E."/>
            <person name="Peters T."/>
            <person name="Grant K."/>
        </authorList>
    </citation>
    <scope>NUCLEOTIDE SEQUENCE</scope>
    <source>
        <strain evidence="2 12">188143</strain>
        <strain evidence="3">93335</strain>
    </source>
</reference>
<reference evidence="6" key="6">
    <citation type="submission" date="2023-10" db="EMBL/GenBank/DDBJ databases">
        <title>Draft Genome Sequence of a Shiga toxin-producing Escherichia coli strain from deer meat showing an IS-element integration in the B-subunit of the Shiga toxin Stx2b gene.</title>
        <authorList>
            <person name="Projahn M."/>
            <person name="Borowiak M."/>
        </authorList>
    </citation>
    <scope>NUCLEOTIDE SEQUENCE</scope>
    <source>
        <strain evidence="6">BfR-EC-18960</strain>
    </source>
</reference>
<comment type="caution">
    <text evidence="3">The sequence shown here is derived from an EMBL/GenBank/DDBJ whole genome shotgun (WGS) entry which is preliminary data.</text>
</comment>
<evidence type="ECO:0000313" key="11">
    <source>
        <dbReference type="Proteomes" id="UP000524010"/>
    </source>
</evidence>
<evidence type="ECO:0000313" key="12">
    <source>
        <dbReference type="Proteomes" id="UP000534332"/>
    </source>
</evidence>